<evidence type="ECO:0000256" key="3">
    <source>
        <dbReference type="ARBA" id="ARBA00022679"/>
    </source>
</evidence>
<feature type="binding site" evidence="10">
    <location>
        <position position="74"/>
    </location>
    <ligand>
        <name>4-amino-2-methyl-5-(diphosphooxymethyl)pyrimidine</name>
        <dbReference type="ChEBI" id="CHEBI:57841"/>
    </ligand>
</feature>
<feature type="binding site" evidence="10">
    <location>
        <position position="170"/>
    </location>
    <ligand>
        <name>2-[(2R,5Z)-2-carboxy-4-methylthiazol-5(2H)-ylidene]ethyl phosphate</name>
        <dbReference type="ChEBI" id="CHEBI:62899"/>
    </ligand>
</feature>
<evidence type="ECO:0000256" key="5">
    <source>
        <dbReference type="ARBA" id="ARBA00022842"/>
    </source>
</evidence>
<dbReference type="GO" id="GO:0004789">
    <property type="term" value="F:thiamine-phosphate diphosphorylase activity"/>
    <property type="evidence" value="ECO:0007669"/>
    <property type="project" value="UniProtKB-UniRule"/>
</dbReference>
<feature type="binding site" evidence="10">
    <location>
        <position position="113"/>
    </location>
    <ligand>
        <name>4-amino-2-methyl-5-(diphosphooxymethyl)pyrimidine</name>
        <dbReference type="ChEBI" id="CHEBI:57841"/>
    </ligand>
</feature>
<feature type="binding site" evidence="10">
    <location>
        <position position="94"/>
    </location>
    <ligand>
        <name>Mg(2+)</name>
        <dbReference type="ChEBI" id="CHEBI:18420"/>
    </ligand>
</feature>
<dbReference type="InterPro" id="IPR013785">
    <property type="entry name" value="Aldolase_TIM"/>
</dbReference>
<feature type="binding site" evidence="10">
    <location>
        <position position="75"/>
    </location>
    <ligand>
        <name>Mg(2+)</name>
        <dbReference type="ChEBI" id="CHEBI:18420"/>
    </ligand>
</feature>
<dbReference type="GO" id="GO:0009228">
    <property type="term" value="P:thiamine biosynthetic process"/>
    <property type="evidence" value="ECO:0007669"/>
    <property type="project" value="UniProtKB-KW"/>
</dbReference>
<evidence type="ECO:0000256" key="1">
    <source>
        <dbReference type="ARBA" id="ARBA00003814"/>
    </source>
</evidence>
<comment type="pathway">
    <text evidence="2 10 12">Cofactor biosynthesis; thiamine diphosphate biosynthesis; thiamine phosphate from 4-amino-2-methyl-5-diphosphomethylpyrimidine and 4-methyl-5-(2-phosphoethyl)-thiazole: step 1/1.</text>
</comment>
<comment type="catalytic activity">
    <reaction evidence="8 10 11">
        <text>2-(2-carboxy-4-methylthiazol-5-yl)ethyl phosphate + 4-amino-2-methyl-5-(diphosphooxymethyl)pyrimidine + 2 H(+) = thiamine phosphate + CO2 + diphosphate</text>
        <dbReference type="Rhea" id="RHEA:47848"/>
        <dbReference type="ChEBI" id="CHEBI:15378"/>
        <dbReference type="ChEBI" id="CHEBI:16526"/>
        <dbReference type="ChEBI" id="CHEBI:33019"/>
        <dbReference type="ChEBI" id="CHEBI:37575"/>
        <dbReference type="ChEBI" id="CHEBI:57841"/>
        <dbReference type="ChEBI" id="CHEBI:62890"/>
        <dbReference type="EC" id="2.5.1.3"/>
    </reaction>
</comment>
<dbReference type="PANTHER" id="PTHR20857:SF15">
    <property type="entry name" value="THIAMINE-PHOSPHATE SYNTHASE"/>
    <property type="match status" value="1"/>
</dbReference>
<dbReference type="GO" id="GO:0000287">
    <property type="term" value="F:magnesium ion binding"/>
    <property type="evidence" value="ECO:0007669"/>
    <property type="project" value="UniProtKB-UniRule"/>
</dbReference>
<keyword evidence="4 10" id="KW-0479">Metal-binding</keyword>
<dbReference type="CDD" id="cd00564">
    <property type="entry name" value="TMP_TenI"/>
    <property type="match status" value="1"/>
</dbReference>
<dbReference type="Pfam" id="PF02581">
    <property type="entry name" value="TMP-TENI"/>
    <property type="match status" value="1"/>
</dbReference>
<gene>
    <name evidence="10 14" type="primary">thiE</name>
    <name evidence="14" type="ORF">ENS06_15245</name>
</gene>
<dbReference type="GO" id="GO:0009229">
    <property type="term" value="P:thiamine diphosphate biosynthetic process"/>
    <property type="evidence" value="ECO:0007669"/>
    <property type="project" value="UniProtKB-UniRule"/>
</dbReference>
<feature type="binding site" evidence="10">
    <location>
        <begin position="139"/>
        <end position="141"/>
    </location>
    <ligand>
        <name>2-[(2R,5Z)-2-carboxy-4-methylthiazol-5(2H)-ylidene]ethyl phosphate</name>
        <dbReference type="ChEBI" id="CHEBI:62899"/>
    </ligand>
</feature>
<dbReference type="EC" id="2.5.1.3" evidence="10"/>
<evidence type="ECO:0000256" key="2">
    <source>
        <dbReference type="ARBA" id="ARBA00005165"/>
    </source>
</evidence>
<dbReference type="SUPFAM" id="SSF51391">
    <property type="entry name" value="Thiamin phosphate synthase"/>
    <property type="match status" value="1"/>
</dbReference>
<dbReference type="PANTHER" id="PTHR20857">
    <property type="entry name" value="THIAMINE-PHOSPHATE PYROPHOSPHORYLASE"/>
    <property type="match status" value="1"/>
</dbReference>
<sequence length="222" mass="24145">MERPPRHGDWSLYVITDAAVIGNRPLLHVVEAALRGGAGVLQYREKKKPTRRMVEEAAALAALCRRHRAVFIVNDRIDVALAVEADGVHLGQDDMPVAVARRLLGPRRLIGVTVHNLKEIEEAQRGGADYISLAPVFATPTKPDHQTPMGVDGLKRLMEAVRCPAVAIGGINAQNIADVIRTGVDGVCVVSAVLGQDDPEEAARSLRRLIDEARRSRLSNRP</sequence>
<comment type="similarity">
    <text evidence="10 11">Belongs to the thiamine-phosphate synthase family.</text>
</comment>
<keyword evidence="3 10" id="KW-0808">Transferase</keyword>
<comment type="catalytic activity">
    <reaction evidence="7 10 11">
        <text>4-methyl-5-(2-phosphooxyethyl)-thiazole + 4-amino-2-methyl-5-(diphosphooxymethyl)pyrimidine + H(+) = thiamine phosphate + diphosphate</text>
        <dbReference type="Rhea" id="RHEA:22328"/>
        <dbReference type="ChEBI" id="CHEBI:15378"/>
        <dbReference type="ChEBI" id="CHEBI:33019"/>
        <dbReference type="ChEBI" id="CHEBI:37575"/>
        <dbReference type="ChEBI" id="CHEBI:57841"/>
        <dbReference type="ChEBI" id="CHEBI:58296"/>
        <dbReference type="EC" id="2.5.1.3"/>
    </reaction>
</comment>
<evidence type="ECO:0000256" key="4">
    <source>
        <dbReference type="ARBA" id="ARBA00022723"/>
    </source>
</evidence>
<dbReference type="NCBIfam" id="TIGR00693">
    <property type="entry name" value="thiE"/>
    <property type="match status" value="1"/>
</dbReference>
<evidence type="ECO:0000313" key="14">
    <source>
        <dbReference type="EMBL" id="HFK98668.1"/>
    </source>
</evidence>
<dbReference type="AlphaFoldDB" id="A0A832A3B7"/>
<dbReference type="Gene3D" id="3.20.20.70">
    <property type="entry name" value="Aldolase class I"/>
    <property type="match status" value="1"/>
</dbReference>
<comment type="cofactor">
    <cofactor evidence="10">
        <name>Mg(2+)</name>
        <dbReference type="ChEBI" id="CHEBI:18420"/>
    </cofactor>
    <text evidence="10">Binds 1 Mg(2+) ion per subunit.</text>
</comment>
<evidence type="ECO:0000256" key="9">
    <source>
        <dbReference type="ARBA" id="ARBA00047883"/>
    </source>
</evidence>
<dbReference type="InterPro" id="IPR036206">
    <property type="entry name" value="ThiamineP_synth_sf"/>
</dbReference>
<dbReference type="InterPro" id="IPR034291">
    <property type="entry name" value="TMP_synthase"/>
</dbReference>
<evidence type="ECO:0000256" key="6">
    <source>
        <dbReference type="ARBA" id="ARBA00022977"/>
    </source>
</evidence>
<dbReference type="HAMAP" id="MF_00097">
    <property type="entry name" value="TMP_synthase"/>
    <property type="match status" value="1"/>
</dbReference>
<evidence type="ECO:0000259" key="13">
    <source>
        <dbReference type="Pfam" id="PF02581"/>
    </source>
</evidence>
<protein>
    <recommendedName>
        <fullName evidence="10">Thiamine-phosphate synthase</fullName>
        <shortName evidence="10">TP synthase</shortName>
        <shortName evidence="10">TPS</shortName>
        <ecNumber evidence="10">2.5.1.3</ecNumber>
    </recommendedName>
    <alternativeName>
        <fullName evidence="10">Thiamine-phosphate pyrophosphorylase</fullName>
        <shortName evidence="10">TMP pyrophosphorylase</shortName>
        <shortName evidence="10">TMP-PPase</shortName>
    </alternativeName>
</protein>
<dbReference type="UniPathway" id="UPA00060">
    <property type="reaction ID" value="UER00141"/>
</dbReference>
<organism evidence="14">
    <name type="scientific">Desulfacinum infernum</name>
    <dbReference type="NCBI Taxonomy" id="35837"/>
    <lineage>
        <taxon>Bacteria</taxon>
        <taxon>Pseudomonadati</taxon>
        <taxon>Thermodesulfobacteriota</taxon>
        <taxon>Syntrophobacteria</taxon>
        <taxon>Syntrophobacterales</taxon>
        <taxon>Syntrophobacteraceae</taxon>
        <taxon>Desulfacinum</taxon>
    </lineage>
</organism>
<keyword evidence="5 10" id="KW-0460">Magnesium</keyword>
<evidence type="ECO:0000256" key="8">
    <source>
        <dbReference type="ARBA" id="ARBA00047851"/>
    </source>
</evidence>
<dbReference type="InterPro" id="IPR022998">
    <property type="entry name" value="ThiamineP_synth_TenI"/>
</dbReference>
<feature type="binding site" evidence="10">
    <location>
        <begin position="190"/>
        <end position="191"/>
    </location>
    <ligand>
        <name>2-[(2R,5Z)-2-carboxy-4-methylthiazol-5(2H)-ylidene]ethyl phosphate</name>
        <dbReference type="ChEBI" id="CHEBI:62899"/>
    </ligand>
</feature>
<evidence type="ECO:0000256" key="7">
    <source>
        <dbReference type="ARBA" id="ARBA00047334"/>
    </source>
</evidence>
<evidence type="ECO:0000256" key="12">
    <source>
        <dbReference type="RuleBase" id="RU004253"/>
    </source>
</evidence>
<dbReference type="EMBL" id="DSTK01000041">
    <property type="protein sequence ID" value="HFK98668.1"/>
    <property type="molecule type" value="Genomic_DNA"/>
</dbReference>
<comment type="function">
    <text evidence="1 10">Condenses 4-methyl-5-(beta-hydroxyethyl)thiazole monophosphate (THZ-P) and 2-methyl-4-amino-5-hydroxymethyl pyrimidine pyrophosphate (HMP-PP) to form thiamine monophosphate (TMP).</text>
</comment>
<dbReference type="GO" id="GO:0005737">
    <property type="term" value="C:cytoplasm"/>
    <property type="evidence" value="ECO:0007669"/>
    <property type="project" value="TreeGrafter"/>
</dbReference>
<keyword evidence="6 10" id="KW-0784">Thiamine biosynthesis</keyword>
<comment type="catalytic activity">
    <reaction evidence="9 10 11">
        <text>2-[(2R,5Z)-2-carboxy-4-methylthiazol-5(2H)-ylidene]ethyl phosphate + 4-amino-2-methyl-5-(diphosphooxymethyl)pyrimidine + 2 H(+) = thiamine phosphate + CO2 + diphosphate</text>
        <dbReference type="Rhea" id="RHEA:47844"/>
        <dbReference type="ChEBI" id="CHEBI:15378"/>
        <dbReference type="ChEBI" id="CHEBI:16526"/>
        <dbReference type="ChEBI" id="CHEBI:33019"/>
        <dbReference type="ChEBI" id="CHEBI:37575"/>
        <dbReference type="ChEBI" id="CHEBI:57841"/>
        <dbReference type="ChEBI" id="CHEBI:62899"/>
        <dbReference type="EC" id="2.5.1.3"/>
    </reaction>
</comment>
<reference evidence="14" key="1">
    <citation type="journal article" date="2020" name="mSystems">
        <title>Genome- and Community-Level Interaction Insights into Carbon Utilization and Element Cycling Functions of Hydrothermarchaeota in Hydrothermal Sediment.</title>
        <authorList>
            <person name="Zhou Z."/>
            <person name="Liu Y."/>
            <person name="Xu W."/>
            <person name="Pan J."/>
            <person name="Luo Z.H."/>
            <person name="Li M."/>
        </authorList>
    </citation>
    <scope>NUCLEOTIDE SEQUENCE [LARGE SCALE GENOMIC DNA]</scope>
    <source>
        <strain evidence="14">SpSt-456</strain>
    </source>
</reference>
<accession>A0A832A3B7</accession>
<proteinExistence type="inferred from homology"/>
<dbReference type="FunFam" id="3.20.20.70:FF:000096">
    <property type="entry name" value="Thiamine-phosphate synthase"/>
    <property type="match status" value="1"/>
</dbReference>
<comment type="caution">
    <text evidence="14">The sequence shown here is derived from an EMBL/GenBank/DDBJ whole genome shotgun (WGS) entry which is preliminary data.</text>
</comment>
<feature type="domain" description="Thiamine phosphate synthase/TenI" evidence="13">
    <location>
        <begin position="12"/>
        <end position="193"/>
    </location>
</feature>
<feature type="binding site" evidence="10">
    <location>
        <position position="142"/>
    </location>
    <ligand>
        <name>4-amino-2-methyl-5-(diphosphooxymethyl)pyrimidine</name>
        <dbReference type="ChEBI" id="CHEBI:57841"/>
    </ligand>
</feature>
<feature type="binding site" evidence="10">
    <location>
        <begin position="42"/>
        <end position="46"/>
    </location>
    <ligand>
        <name>4-amino-2-methyl-5-(diphosphooxymethyl)pyrimidine</name>
        <dbReference type="ChEBI" id="CHEBI:57841"/>
    </ligand>
</feature>
<evidence type="ECO:0000256" key="10">
    <source>
        <dbReference type="HAMAP-Rule" id="MF_00097"/>
    </source>
</evidence>
<name>A0A832A3B7_9BACT</name>
<evidence type="ECO:0000256" key="11">
    <source>
        <dbReference type="RuleBase" id="RU003826"/>
    </source>
</evidence>